<sequence>MAYYSSSIFNLKRKPLQEKSMDSTPNVVVAKDGSGKYDCITEALAEVPLKSCDRFVIHIKAGTYKEKIIVTKEMTNVMFLGDGPTETIITNDINCIRDNVKTFDTATVGVDGAGFMAKGVGFDNSAGPDGHQAVAFRASCDKVVMLNCHFTGYQDTLYAHKEKQFYRDCLISGTVDFIFGNAASVFQNCQIVVRKPGENQHNMVTAHGKKEEETNTAIVLQNCTISGAPDYLPVKDKNKTYLGRPWKQFATTVIMQCQIDDIITQEGYSPMEGTVGLDTGYFAEFQNRGPGANTECRVTWKAFKKIDMDEAMKWTPRVFLKSDEWLAQTGVPFDPDMTPGV</sequence>
<feature type="domain" description="Pectinesterase catalytic" evidence="8">
    <location>
        <begin position="26"/>
        <end position="322"/>
    </location>
</feature>
<dbReference type="UniPathway" id="UPA00545">
    <property type="reaction ID" value="UER00823"/>
</dbReference>
<dbReference type="PROSITE" id="PS00800">
    <property type="entry name" value="PECTINESTERASE_1"/>
    <property type="match status" value="1"/>
</dbReference>
<proteinExistence type="inferred from homology"/>
<dbReference type="InterPro" id="IPR000070">
    <property type="entry name" value="Pectinesterase_cat"/>
</dbReference>
<dbReference type="InterPro" id="IPR033131">
    <property type="entry name" value="Pectinesterase_Asp_AS"/>
</dbReference>
<dbReference type="PANTHER" id="PTHR31707">
    <property type="entry name" value="PECTINESTERASE"/>
    <property type="match status" value="1"/>
</dbReference>
<comment type="function">
    <text evidence="7">Acts in the modification of cell walls via demethylesterification of cell wall pectin.</text>
</comment>
<dbReference type="Pfam" id="PF01095">
    <property type="entry name" value="Pectinesterase"/>
    <property type="match status" value="1"/>
</dbReference>
<dbReference type="GO" id="GO:0045490">
    <property type="term" value="P:pectin catabolic process"/>
    <property type="evidence" value="ECO:0007669"/>
    <property type="project" value="UniProtKB-UniRule"/>
</dbReference>
<keyword evidence="7" id="KW-0964">Secreted</keyword>
<evidence type="ECO:0000256" key="5">
    <source>
        <dbReference type="ARBA" id="ARBA00023085"/>
    </source>
</evidence>
<comment type="similarity">
    <text evidence="3">In the C-terminal section; belongs to the pectinesterase family.</text>
</comment>
<gene>
    <name evidence="9" type="ORF">EPI10_021944</name>
</gene>
<keyword evidence="10" id="KW-1185">Reference proteome</keyword>
<dbReference type="Proteomes" id="UP000325315">
    <property type="component" value="Unassembled WGS sequence"/>
</dbReference>
<keyword evidence="7" id="KW-0961">Cell wall biogenesis/degradation</keyword>
<organism evidence="9 10">
    <name type="scientific">Gossypium australe</name>
    <dbReference type="NCBI Taxonomy" id="47621"/>
    <lineage>
        <taxon>Eukaryota</taxon>
        <taxon>Viridiplantae</taxon>
        <taxon>Streptophyta</taxon>
        <taxon>Embryophyta</taxon>
        <taxon>Tracheophyta</taxon>
        <taxon>Spermatophyta</taxon>
        <taxon>Magnoliopsida</taxon>
        <taxon>eudicotyledons</taxon>
        <taxon>Gunneridae</taxon>
        <taxon>Pentapetalae</taxon>
        <taxon>rosids</taxon>
        <taxon>malvids</taxon>
        <taxon>Malvales</taxon>
        <taxon>Malvaceae</taxon>
        <taxon>Malvoideae</taxon>
        <taxon>Gossypium</taxon>
    </lineage>
</organism>
<dbReference type="InterPro" id="IPR011050">
    <property type="entry name" value="Pectin_lyase_fold/virulence"/>
</dbReference>
<feature type="active site" evidence="6">
    <location>
        <position position="176"/>
    </location>
</feature>
<comment type="similarity">
    <text evidence="2">In the N-terminal section; belongs to the PMEI family.</text>
</comment>
<comment type="pathway">
    <text evidence="1 7">Glycan metabolism; pectin degradation; 2-dehydro-3-deoxy-D-gluconate from pectin: step 1/5.</text>
</comment>
<dbReference type="SUPFAM" id="SSF51126">
    <property type="entry name" value="Pectin lyase-like"/>
    <property type="match status" value="1"/>
</dbReference>
<dbReference type="InterPro" id="IPR018040">
    <property type="entry name" value="Pectinesterase_Tyr_AS"/>
</dbReference>
<dbReference type="EMBL" id="SMMG02000003">
    <property type="protein sequence ID" value="KAA3481587.1"/>
    <property type="molecule type" value="Genomic_DNA"/>
</dbReference>
<dbReference type="EC" id="3.1.1.11" evidence="7"/>
<keyword evidence="5 7" id="KW-0063">Aspartyl esterase</keyword>
<reference evidence="10" key="1">
    <citation type="journal article" date="2019" name="Plant Biotechnol. J.">
        <title>Genome sequencing of the Australian wild diploid species Gossypium australe highlights disease resistance and delayed gland morphogenesis.</title>
        <authorList>
            <person name="Cai Y."/>
            <person name="Cai X."/>
            <person name="Wang Q."/>
            <person name="Wang P."/>
            <person name="Zhang Y."/>
            <person name="Cai C."/>
            <person name="Xu Y."/>
            <person name="Wang K."/>
            <person name="Zhou Z."/>
            <person name="Wang C."/>
            <person name="Geng S."/>
            <person name="Li B."/>
            <person name="Dong Q."/>
            <person name="Hou Y."/>
            <person name="Wang H."/>
            <person name="Ai P."/>
            <person name="Liu Z."/>
            <person name="Yi F."/>
            <person name="Sun M."/>
            <person name="An G."/>
            <person name="Cheng J."/>
            <person name="Zhang Y."/>
            <person name="Shi Q."/>
            <person name="Xie Y."/>
            <person name="Shi X."/>
            <person name="Chang Y."/>
            <person name="Huang F."/>
            <person name="Chen Y."/>
            <person name="Hong S."/>
            <person name="Mi L."/>
            <person name="Sun Q."/>
            <person name="Zhang L."/>
            <person name="Zhou B."/>
            <person name="Peng R."/>
            <person name="Zhang X."/>
            <person name="Liu F."/>
        </authorList>
    </citation>
    <scope>NUCLEOTIDE SEQUENCE [LARGE SCALE GENOMIC DNA]</scope>
    <source>
        <strain evidence="10">cv. PA1801</strain>
    </source>
</reference>
<comment type="subcellular location">
    <subcellularLocation>
        <location evidence="7">Secreted</location>
        <location evidence="7">Cell wall</location>
    </subcellularLocation>
</comment>
<evidence type="ECO:0000313" key="10">
    <source>
        <dbReference type="Proteomes" id="UP000325315"/>
    </source>
</evidence>
<comment type="catalytic activity">
    <reaction evidence="7">
        <text>[(1-&gt;4)-alpha-D-galacturonosyl methyl ester](n) + n H2O = [(1-&gt;4)-alpha-D-galacturonosyl](n) + n methanol + n H(+)</text>
        <dbReference type="Rhea" id="RHEA:22380"/>
        <dbReference type="Rhea" id="RHEA-COMP:14570"/>
        <dbReference type="Rhea" id="RHEA-COMP:14573"/>
        <dbReference type="ChEBI" id="CHEBI:15377"/>
        <dbReference type="ChEBI" id="CHEBI:15378"/>
        <dbReference type="ChEBI" id="CHEBI:17790"/>
        <dbReference type="ChEBI" id="CHEBI:140522"/>
        <dbReference type="ChEBI" id="CHEBI:140523"/>
        <dbReference type="EC" id="3.1.1.11"/>
    </reaction>
</comment>
<evidence type="ECO:0000256" key="7">
    <source>
        <dbReference type="RuleBase" id="RU000589"/>
    </source>
</evidence>
<accession>A0A5B6WKK7</accession>
<dbReference type="Gene3D" id="2.160.20.10">
    <property type="entry name" value="Single-stranded right-handed beta-helix, Pectin lyase-like"/>
    <property type="match status" value="1"/>
</dbReference>
<dbReference type="GO" id="GO:0030599">
    <property type="term" value="F:pectinesterase activity"/>
    <property type="evidence" value="ECO:0007669"/>
    <property type="project" value="UniProtKB-UniRule"/>
</dbReference>
<evidence type="ECO:0000313" key="9">
    <source>
        <dbReference type="EMBL" id="KAA3481587.1"/>
    </source>
</evidence>
<dbReference type="InterPro" id="IPR012334">
    <property type="entry name" value="Pectin_lyas_fold"/>
</dbReference>
<keyword evidence="4 7" id="KW-0378">Hydrolase</keyword>
<dbReference type="FunFam" id="2.160.20.10:FF:000001">
    <property type="entry name" value="Pectinesterase"/>
    <property type="match status" value="1"/>
</dbReference>
<dbReference type="PROSITE" id="PS00503">
    <property type="entry name" value="PECTINESTERASE_2"/>
    <property type="match status" value="1"/>
</dbReference>
<evidence type="ECO:0000259" key="8">
    <source>
        <dbReference type="Pfam" id="PF01095"/>
    </source>
</evidence>
<dbReference type="AlphaFoldDB" id="A0A5B6WKK7"/>
<protein>
    <recommendedName>
        <fullName evidence="7">Pectinesterase</fullName>
        <ecNumber evidence="7">3.1.1.11</ecNumber>
    </recommendedName>
</protein>
<dbReference type="OrthoDB" id="2019149at2759"/>
<evidence type="ECO:0000256" key="6">
    <source>
        <dbReference type="PROSITE-ProRule" id="PRU10040"/>
    </source>
</evidence>
<comment type="caution">
    <text evidence="9">The sequence shown here is derived from an EMBL/GenBank/DDBJ whole genome shotgun (WGS) entry which is preliminary data.</text>
</comment>
<keyword evidence="7" id="KW-0134">Cell wall</keyword>
<evidence type="ECO:0000256" key="4">
    <source>
        <dbReference type="ARBA" id="ARBA00022801"/>
    </source>
</evidence>
<evidence type="ECO:0000256" key="1">
    <source>
        <dbReference type="ARBA" id="ARBA00005184"/>
    </source>
</evidence>
<dbReference type="GO" id="GO:0042545">
    <property type="term" value="P:cell wall modification"/>
    <property type="evidence" value="ECO:0007669"/>
    <property type="project" value="UniProtKB-UniRule"/>
</dbReference>
<evidence type="ECO:0000256" key="3">
    <source>
        <dbReference type="ARBA" id="ARBA00007786"/>
    </source>
</evidence>
<evidence type="ECO:0000256" key="2">
    <source>
        <dbReference type="ARBA" id="ARBA00006027"/>
    </source>
</evidence>
<name>A0A5B6WKK7_9ROSI</name>